<evidence type="ECO:0000313" key="4">
    <source>
        <dbReference type="EMBL" id="GGH63288.1"/>
    </source>
</evidence>
<dbReference type="Proteomes" id="UP000627292">
    <property type="component" value="Unassembled WGS sequence"/>
</dbReference>
<dbReference type="SUPFAM" id="SSF49785">
    <property type="entry name" value="Galactose-binding domain-like"/>
    <property type="match status" value="1"/>
</dbReference>
<proteinExistence type="predicted"/>
<keyword evidence="2" id="KW-0732">Signal</keyword>
<dbReference type="Gene3D" id="1.10.3020.10">
    <property type="entry name" value="alpha-amino acid ester hydrolase ( Helical cap domain)"/>
    <property type="match status" value="1"/>
</dbReference>
<evidence type="ECO:0000313" key="5">
    <source>
        <dbReference type="Proteomes" id="UP000627292"/>
    </source>
</evidence>
<accession>A0A917ITS1</accession>
<evidence type="ECO:0000256" key="2">
    <source>
        <dbReference type="SAM" id="SignalP"/>
    </source>
</evidence>
<reference evidence="4" key="2">
    <citation type="submission" date="2020-09" db="EMBL/GenBank/DDBJ databases">
        <authorList>
            <person name="Sun Q."/>
            <person name="Zhou Y."/>
        </authorList>
    </citation>
    <scope>NUCLEOTIDE SEQUENCE</scope>
    <source>
        <strain evidence="4">CGMCC 1.15290</strain>
    </source>
</reference>
<dbReference type="AlphaFoldDB" id="A0A917ITS1"/>
<dbReference type="InterPro" id="IPR013736">
    <property type="entry name" value="Xaa-Pro_dipept_C"/>
</dbReference>
<dbReference type="EMBL" id="BMIB01000002">
    <property type="protein sequence ID" value="GGH63288.1"/>
    <property type="molecule type" value="Genomic_DNA"/>
</dbReference>
<feature type="domain" description="Xaa-Pro dipeptidyl-peptidase C-terminal" evidence="3">
    <location>
        <begin position="339"/>
        <end position="577"/>
    </location>
</feature>
<sequence length="581" mass="65723">MLLLVAMGLLWGSMVYSQPDTAKVAARLAAVENSVFVDTAVRITLTDGITLSGTMARPRQQGAFPVILVVSCYPYEHSYDKKRCIAWADSGYAAIVVFARGREHSQGVFYPFENDAADNYDIIDWVSRQPWCNGKVGMYGGSYLGFTQWAAVKKLHPALKTIVPQASVAPGIDFPNAGGIFTTYVLRWLKYVRNRQYVDTVQMTNTERWNGLVTSHLLKGAAFNRLDSTEGHYDSVFQRWLVHPPADSFWQRMTPVKEEFARINIPILTTTGYFDSDQRGALYYYRMHHQFALDNGAANHYLLIGPYNHHGAQSGYVYKQMQGFTIDSAAALNMNELVSQWFHYCLRNGEKPAFLQDKVAVFVLGENKWRYFPSVEKMCSDTITYYLHKKKLLPGQQRQGKPLELCWSTKELIRDSLDIARNGGGTNGLLKHKSGLTFESDPLEKDIIWTGSPVANLWLSLSVPDADLRISWWEVDKKGKWRLLTSQNKRLSMSVEQGHRHSWVKDQVYHVQLDDAFWTTTVIKKGSSLRLLIAPLLNSASEINYGSSKEVSTQTIADGGPAVLRIYTDDKHPSHILLPVM</sequence>
<protein>
    <submittedName>
        <fullName evidence="4">Peptidase</fullName>
    </submittedName>
</protein>
<comment type="caution">
    <text evidence="4">The sequence shown here is derived from an EMBL/GenBank/DDBJ whole genome shotgun (WGS) entry which is preliminary data.</text>
</comment>
<dbReference type="Pfam" id="PF02129">
    <property type="entry name" value="Peptidase_S15"/>
    <property type="match status" value="1"/>
</dbReference>
<name>A0A917ITS1_9BACT</name>
<dbReference type="InterPro" id="IPR005674">
    <property type="entry name" value="CocE/Ser_esterase"/>
</dbReference>
<dbReference type="InterPro" id="IPR008979">
    <property type="entry name" value="Galactose-bd-like_sf"/>
</dbReference>
<dbReference type="GO" id="GO:0008239">
    <property type="term" value="F:dipeptidyl-peptidase activity"/>
    <property type="evidence" value="ECO:0007669"/>
    <property type="project" value="InterPro"/>
</dbReference>
<dbReference type="InterPro" id="IPR000383">
    <property type="entry name" value="Xaa-Pro-like_dom"/>
</dbReference>
<feature type="chain" id="PRO_5036673728" evidence="2">
    <location>
        <begin position="18"/>
        <end position="581"/>
    </location>
</feature>
<feature type="signal peptide" evidence="2">
    <location>
        <begin position="1"/>
        <end position="17"/>
    </location>
</feature>
<dbReference type="NCBIfam" id="TIGR00976">
    <property type="entry name" value="CocE_NonD"/>
    <property type="match status" value="1"/>
</dbReference>
<gene>
    <name evidence="4" type="ORF">GCM10011379_14020</name>
</gene>
<dbReference type="InterPro" id="IPR029058">
    <property type="entry name" value="AB_hydrolase_fold"/>
</dbReference>
<dbReference type="Gene3D" id="2.60.120.260">
    <property type="entry name" value="Galactose-binding domain-like"/>
    <property type="match status" value="1"/>
</dbReference>
<dbReference type="SMART" id="SM00939">
    <property type="entry name" value="PepX_C"/>
    <property type="match status" value="1"/>
</dbReference>
<keyword evidence="5" id="KW-1185">Reference proteome</keyword>
<dbReference type="Pfam" id="PF08530">
    <property type="entry name" value="PepX_C"/>
    <property type="match status" value="1"/>
</dbReference>
<reference evidence="4" key="1">
    <citation type="journal article" date="2014" name="Int. J. Syst. Evol. Microbiol.">
        <title>Complete genome sequence of Corynebacterium casei LMG S-19264T (=DSM 44701T), isolated from a smear-ripened cheese.</title>
        <authorList>
            <consortium name="US DOE Joint Genome Institute (JGI-PGF)"/>
            <person name="Walter F."/>
            <person name="Albersmeier A."/>
            <person name="Kalinowski J."/>
            <person name="Ruckert C."/>
        </authorList>
    </citation>
    <scope>NUCLEOTIDE SEQUENCE</scope>
    <source>
        <strain evidence="4">CGMCC 1.15290</strain>
    </source>
</reference>
<evidence type="ECO:0000259" key="3">
    <source>
        <dbReference type="SMART" id="SM00939"/>
    </source>
</evidence>
<evidence type="ECO:0000256" key="1">
    <source>
        <dbReference type="ARBA" id="ARBA00022801"/>
    </source>
</evidence>
<keyword evidence="1" id="KW-0378">Hydrolase</keyword>
<dbReference type="Gene3D" id="3.40.50.1820">
    <property type="entry name" value="alpha/beta hydrolase"/>
    <property type="match status" value="1"/>
</dbReference>
<organism evidence="4 5">
    <name type="scientific">Filimonas zeae</name>
    <dbReference type="NCBI Taxonomy" id="1737353"/>
    <lineage>
        <taxon>Bacteria</taxon>
        <taxon>Pseudomonadati</taxon>
        <taxon>Bacteroidota</taxon>
        <taxon>Chitinophagia</taxon>
        <taxon>Chitinophagales</taxon>
        <taxon>Chitinophagaceae</taxon>
        <taxon>Filimonas</taxon>
    </lineage>
</organism>
<dbReference type="SUPFAM" id="SSF53474">
    <property type="entry name" value="alpha/beta-Hydrolases"/>
    <property type="match status" value="1"/>
</dbReference>